<dbReference type="Pfam" id="PF10406">
    <property type="entry name" value="TAF8_C"/>
    <property type="match status" value="1"/>
</dbReference>
<dbReference type="InterPro" id="IPR019473">
    <property type="entry name" value="TFIID_su8_C"/>
</dbReference>
<comment type="subcellular location">
    <subcellularLocation>
        <location evidence="1">Nucleus</location>
    </subcellularLocation>
</comment>
<dbReference type="Pfam" id="PF07524">
    <property type="entry name" value="Bromo_TP"/>
    <property type="match status" value="1"/>
</dbReference>
<gene>
    <name evidence="9" type="ORF">CERSUDRAFT_91874</name>
</gene>
<protein>
    <recommendedName>
        <fullName evidence="3">Transcription initiation factor TFIID subunit 8</fullName>
    </recommendedName>
</protein>
<evidence type="ECO:0000259" key="8">
    <source>
        <dbReference type="SMART" id="SM00576"/>
    </source>
</evidence>
<dbReference type="SMART" id="SM00576">
    <property type="entry name" value="BTP"/>
    <property type="match status" value="1"/>
</dbReference>
<evidence type="ECO:0000256" key="7">
    <source>
        <dbReference type="SAM" id="MobiDB-lite"/>
    </source>
</evidence>
<dbReference type="CDD" id="cd00076">
    <property type="entry name" value="HFD_SF"/>
    <property type="match status" value="1"/>
</dbReference>
<dbReference type="InterPro" id="IPR037818">
    <property type="entry name" value="TAF8"/>
</dbReference>
<feature type="region of interest" description="Disordered" evidence="7">
    <location>
        <begin position="150"/>
        <end position="185"/>
    </location>
</feature>
<dbReference type="GO" id="GO:0005669">
    <property type="term" value="C:transcription factor TFIID complex"/>
    <property type="evidence" value="ECO:0007669"/>
    <property type="project" value="InterPro"/>
</dbReference>
<evidence type="ECO:0000313" key="10">
    <source>
        <dbReference type="Proteomes" id="UP000016930"/>
    </source>
</evidence>
<dbReference type="PANTHER" id="PTHR46469:SF1">
    <property type="entry name" value="TRANSCRIPTION INITIATION FACTOR TFIID SUBUNIT 8"/>
    <property type="match status" value="1"/>
</dbReference>
<keyword evidence="6" id="KW-0539">Nucleus</keyword>
<name>M2RQG4_CERS8</name>
<keyword evidence="5" id="KW-0804">Transcription</keyword>
<dbReference type="Gene3D" id="1.10.20.10">
    <property type="entry name" value="Histone, subunit A"/>
    <property type="match status" value="1"/>
</dbReference>
<evidence type="ECO:0000256" key="5">
    <source>
        <dbReference type="ARBA" id="ARBA00023163"/>
    </source>
</evidence>
<dbReference type="OrthoDB" id="2193813at2759"/>
<evidence type="ECO:0000256" key="3">
    <source>
        <dbReference type="ARBA" id="ARBA00017307"/>
    </source>
</evidence>
<feature type="domain" description="Bromodomain associated" evidence="8">
    <location>
        <begin position="66"/>
        <end position="141"/>
    </location>
</feature>
<dbReference type="EMBL" id="KB445792">
    <property type="protein sequence ID" value="EMD41116.1"/>
    <property type="molecule type" value="Genomic_DNA"/>
</dbReference>
<reference evidence="9 10" key="1">
    <citation type="journal article" date="2012" name="Proc. Natl. Acad. Sci. U.S.A.">
        <title>Comparative genomics of Ceriporiopsis subvermispora and Phanerochaete chrysosporium provide insight into selective ligninolysis.</title>
        <authorList>
            <person name="Fernandez-Fueyo E."/>
            <person name="Ruiz-Duenas F.J."/>
            <person name="Ferreira P."/>
            <person name="Floudas D."/>
            <person name="Hibbett D.S."/>
            <person name="Canessa P."/>
            <person name="Larrondo L.F."/>
            <person name="James T.Y."/>
            <person name="Seelenfreund D."/>
            <person name="Lobos S."/>
            <person name="Polanco R."/>
            <person name="Tello M."/>
            <person name="Honda Y."/>
            <person name="Watanabe T."/>
            <person name="Watanabe T."/>
            <person name="Ryu J.S."/>
            <person name="Kubicek C.P."/>
            <person name="Schmoll M."/>
            <person name="Gaskell J."/>
            <person name="Hammel K.E."/>
            <person name="St John F.J."/>
            <person name="Vanden Wymelenberg A."/>
            <person name="Sabat G."/>
            <person name="Splinter BonDurant S."/>
            <person name="Syed K."/>
            <person name="Yadav J.S."/>
            <person name="Doddapaneni H."/>
            <person name="Subramanian V."/>
            <person name="Lavin J.L."/>
            <person name="Oguiza J.A."/>
            <person name="Perez G."/>
            <person name="Pisabarro A.G."/>
            <person name="Ramirez L."/>
            <person name="Santoyo F."/>
            <person name="Master E."/>
            <person name="Coutinho P.M."/>
            <person name="Henrissat B."/>
            <person name="Lombard V."/>
            <person name="Magnuson J.K."/>
            <person name="Kuees U."/>
            <person name="Hori C."/>
            <person name="Igarashi K."/>
            <person name="Samejima M."/>
            <person name="Held B.W."/>
            <person name="Barry K.W."/>
            <person name="LaButti K.M."/>
            <person name="Lapidus A."/>
            <person name="Lindquist E.A."/>
            <person name="Lucas S.M."/>
            <person name="Riley R."/>
            <person name="Salamov A.A."/>
            <person name="Hoffmeister D."/>
            <person name="Schwenk D."/>
            <person name="Hadar Y."/>
            <person name="Yarden O."/>
            <person name="de Vries R.P."/>
            <person name="Wiebenga A."/>
            <person name="Stenlid J."/>
            <person name="Eastwood D."/>
            <person name="Grigoriev I.V."/>
            <person name="Berka R.M."/>
            <person name="Blanchette R.A."/>
            <person name="Kersten P."/>
            <person name="Martinez A.T."/>
            <person name="Vicuna R."/>
            <person name="Cullen D."/>
        </authorList>
    </citation>
    <scope>NUCLEOTIDE SEQUENCE [LARGE SCALE GENOMIC DNA]</scope>
    <source>
        <strain evidence="9 10">B</strain>
    </source>
</reference>
<dbReference type="GO" id="GO:0006367">
    <property type="term" value="P:transcription initiation at RNA polymerase II promoter"/>
    <property type="evidence" value="ECO:0007669"/>
    <property type="project" value="TreeGrafter"/>
</dbReference>
<sequence length="276" mass="30080">MSYYPSQSYASYQTPYGAYAPGTNHYPSQYPSPVPSGGFPVYQAKPPTPPPPEPHPAPDLPAVTSEVASHALQKLLSVELRDAGFESAQPDALHRLELEIAALVEQLYKRAHEYANLANRAAPIAKDLMVASAEFGLETKELHHIAEKAKSKMQEDHKPEIVLLPPPSRSPSPELLSSDEEGAPPVIPATLRSLPHYIPALPPKHTYLRTPIAPPKKAALPSLEKKLQNAGLVQESLKSLLLATEDSTGQEDAELLGATVNWEATTHPRKRWRVGS</sequence>
<proteinExistence type="inferred from homology"/>
<organism evidence="9 10">
    <name type="scientific">Ceriporiopsis subvermispora (strain B)</name>
    <name type="common">White-rot fungus</name>
    <name type="synonym">Gelatoporia subvermispora</name>
    <dbReference type="NCBI Taxonomy" id="914234"/>
    <lineage>
        <taxon>Eukaryota</taxon>
        <taxon>Fungi</taxon>
        <taxon>Dikarya</taxon>
        <taxon>Basidiomycota</taxon>
        <taxon>Agaricomycotina</taxon>
        <taxon>Agaricomycetes</taxon>
        <taxon>Polyporales</taxon>
        <taxon>Gelatoporiaceae</taxon>
        <taxon>Gelatoporia</taxon>
    </lineage>
</organism>
<accession>M2RQG4</accession>
<comment type="similarity">
    <text evidence="2">Belongs to the TAF8 family.</text>
</comment>
<evidence type="ECO:0000256" key="1">
    <source>
        <dbReference type="ARBA" id="ARBA00004123"/>
    </source>
</evidence>
<feature type="compositionally biased region" description="Basic and acidic residues" evidence="7">
    <location>
        <begin position="150"/>
        <end position="160"/>
    </location>
</feature>
<evidence type="ECO:0000313" key="9">
    <source>
        <dbReference type="EMBL" id="EMD41116.1"/>
    </source>
</evidence>
<evidence type="ECO:0000256" key="6">
    <source>
        <dbReference type="ARBA" id="ARBA00023242"/>
    </source>
</evidence>
<dbReference type="AlphaFoldDB" id="M2RQG4"/>
<dbReference type="InterPro" id="IPR009072">
    <property type="entry name" value="Histone-fold"/>
</dbReference>
<feature type="region of interest" description="Disordered" evidence="7">
    <location>
        <begin position="21"/>
        <end position="60"/>
    </location>
</feature>
<dbReference type="STRING" id="914234.M2RQG4"/>
<dbReference type="InterPro" id="IPR006565">
    <property type="entry name" value="BTP"/>
</dbReference>
<keyword evidence="10" id="KW-1185">Reference proteome</keyword>
<dbReference type="Proteomes" id="UP000016930">
    <property type="component" value="Unassembled WGS sequence"/>
</dbReference>
<keyword evidence="4" id="KW-0805">Transcription regulation</keyword>
<dbReference type="PANTHER" id="PTHR46469">
    <property type="entry name" value="TRANSCRIPTION INITIATION FACTOR TFIID SUBUNIT 8"/>
    <property type="match status" value="1"/>
</dbReference>
<dbReference type="HOGENOM" id="CLU_083387_0_0_1"/>
<feature type="compositionally biased region" description="Pro residues" evidence="7">
    <location>
        <begin position="46"/>
        <end position="59"/>
    </location>
</feature>
<evidence type="ECO:0000256" key="2">
    <source>
        <dbReference type="ARBA" id="ARBA00008767"/>
    </source>
</evidence>
<dbReference type="GO" id="GO:0046982">
    <property type="term" value="F:protein heterodimerization activity"/>
    <property type="evidence" value="ECO:0007669"/>
    <property type="project" value="InterPro"/>
</dbReference>
<evidence type="ECO:0000256" key="4">
    <source>
        <dbReference type="ARBA" id="ARBA00023015"/>
    </source>
</evidence>